<dbReference type="SUPFAM" id="SSF109604">
    <property type="entry name" value="HD-domain/PDEase-like"/>
    <property type="match status" value="1"/>
</dbReference>
<dbReference type="EMBL" id="CP054143">
    <property type="protein sequence ID" value="QKJ65919.1"/>
    <property type="molecule type" value="Genomic_DNA"/>
</dbReference>
<dbReference type="KEGG" id="dee:HQN60_03845"/>
<evidence type="ECO:0000259" key="1">
    <source>
        <dbReference type="PROSITE" id="PS51833"/>
    </source>
</evidence>
<gene>
    <name evidence="2" type="ORF">HQN60_03845</name>
</gene>
<dbReference type="InterPro" id="IPR052340">
    <property type="entry name" value="RNase_Y/CdgJ"/>
</dbReference>
<name>A0A6M8SST4_9NEIS</name>
<evidence type="ECO:0000313" key="2">
    <source>
        <dbReference type="EMBL" id="QKJ65919.1"/>
    </source>
</evidence>
<dbReference type="Gene3D" id="1.10.3210.10">
    <property type="entry name" value="Hypothetical protein af1432"/>
    <property type="match status" value="1"/>
</dbReference>
<accession>A0A6M8SST4</accession>
<feature type="domain" description="HDOD" evidence="1">
    <location>
        <begin position="21"/>
        <end position="220"/>
    </location>
</feature>
<dbReference type="PANTHER" id="PTHR33525">
    <property type="match status" value="1"/>
</dbReference>
<sequence>MMQNNPKNLAGWINIISHVEIPILASTKEQITKLRSNMDCIDLRDLAYVIGHDPLLSLKMLKYQVNRRSHQQVTDITNIEKVLLMIGIKEFFEIIRDCPILEEELSQNTDTLQTCLKTCARAYYAAQLAETMSKSRRDIDPKEIITAALLHETAEILLWLAAPELMIKIRDSLKNNPEIRSKSIQKEILGCTVNELQQELITHWHLPKILLHLIDESYVNDPRVLLVLVSTSIARHTEWSWNRELNYIDIEKCAQILHISNDEAHTIIVNTALRTAKEWKWYQVETAAARIIEY</sequence>
<dbReference type="PANTHER" id="PTHR33525:SF3">
    <property type="entry name" value="RIBONUCLEASE Y"/>
    <property type="match status" value="1"/>
</dbReference>
<organism evidence="2 3">
    <name type="scientific">Deefgea piscis</name>
    <dbReference type="NCBI Taxonomy" id="2739061"/>
    <lineage>
        <taxon>Bacteria</taxon>
        <taxon>Pseudomonadati</taxon>
        <taxon>Pseudomonadota</taxon>
        <taxon>Betaproteobacteria</taxon>
        <taxon>Neisseriales</taxon>
        <taxon>Chitinibacteraceae</taxon>
        <taxon>Deefgea</taxon>
    </lineage>
</organism>
<dbReference type="RefSeq" id="WP_173532427.1">
    <property type="nucleotide sequence ID" value="NZ_CP054143.1"/>
</dbReference>
<keyword evidence="3" id="KW-1185">Reference proteome</keyword>
<dbReference type="AlphaFoldDB" id="A0A6M8SST4"/>
<evidence type="ECO:0000313" key="3">
    <source>
        <dbReference type="Proteomes" id="UP000504844"/>
    </source>
</evidence>
<dbReference type="Proteomes" id="UP000504844">
    <property type="component" value="Chromosome"/>
</dbReference>
<reference evidence="2 3" key="1">
    <citation type="submission" date="2020-05" db="EMBL/GenBank/DDBJ databases">
        <title>Complete genome sequence of Deefgea sp. D17.</title>
        <authorList>
            <person name="Bae J.-W."/>
            <person name="Han J.E."/>
        </authorList>
    </citation>
    <scope>NUCLEOTIDE SEQUENCE [LARGE SCALE GENOMIC DNA]</scope>
    <source>
        <strain evidence="2 3">D17</strain>
    </source>
</reference>
<proteinExistence type="predicted"/>
<dbReference type="InterPro" id="IPR013976">
    <property type="entry name" value="HDOD"/>
</dbReference>
<dbReference type="Pfam" id="PF08668">
    <property type="entry name" value="HDOD"/>
    <property type="match status" value="1"/>
</dbReference>
<dbReference type="PROSITE" id="PS51833">
    <property type="entry name" value="HDOD"/>
    <property type="match status" value="1"/>
</dbReference>
<protein>
    <submittedName>
        <fullName evidence="2">HDOD domain-containing protein</fullName>
    </submittedName>
</protein>